<dbReference type="AlphaFoldDB" id="A0A084G2Z4"/>
<dbReference type="Pfam" id="PF00004">
    <property type="entry name" value="AAA"/>
    <property type="match status" value="1"/>
</dbReference>
<dbReference type="InterPro" id="IPR027417">
    <property type="entry name" value="P-loop_NTPase"/>
</dbReference>
<accession>A0A084G2Z4</accession>
<dbReference type="InterPro" id="IPR003959">
    <property type="entry name" value="ATPase_AAA_core"/>
</dbReference>
<name>A0A084G2Z4_PSEDA</name>
<dbReference type="HOGENOM" id="CLU_004471_6_3_1"/>
<dbReference type="InterPro" id="IPR054289">
    <property type="entry name" value="DUF7025"/>
</dbReference>
<dbReference type="GeneID" id="27725957"/>
<dbReference type="Proteomes" id="UP000028545">
    <property type="component" value="Unassembled WGS sequence"/>
</dbReference>
<dbReference type="RefSeq" id="XP_016641505.1">
    <property type="nucleotide sequence ID" value="XM_016788868.1"/>
</dbReference>
<dbReference type="Pfam" id="PF22942">
    <property type="entry name" value="DUF7025"/>
    <property type="match status" value="1"/>
</dbReference>
<comment type="caution">
    <text evidence="2">The sequence shown here is derived from an EMBL/GenBank/DDBJ whole genome shotgun (WGS) entry which is preliminary data.</text>
</comment>
<evidence type="ECO:0000313" key="3">
    <source>
        <dbReference type="Proteomes" id="UP000028545"/>
    </source>
</evidence>
<dbReference type="PANTHER" id="PTHR46411">
    <property type="entry name" value="FAMILY ATPASE, PUTATIVE-RELATED"/>
    <property type="match status" value="1"/>
</dbReference>
<reference evidence="2 3" key="1">
    <citation type="journal article" date="2014" name="Genome Announc.">
        <title>Draft genome sequence of the pathogenic fungus Scedosporium apiospermum.</title>
        <authorList>
            <person name="Vandeputte P."/>
            <person name="Ghamrawi S."/>
            <person name="Rechenmann M."/>
            <person name="Iltis A."/>
            <person name="Giraud S."/>
            <person name="Fleury M."/>
            <person name="Thornton C."/>
            <person name="Delhaes L."/>
            <person name="Meyer W."/>
            <person name="Papon N."/>
            <person name="Bouchara J.P."/>
        </authorList>
    </citation>
    <scope>NUCLEOTIDE SEQUENCE [LARGE SCALE GENOMIC DNA]</scope>
    <source>
        <strain evidence="2 3">IHEM 14462</strain>
    </source>
</reference>
<evidence type="ECO:0000313" key="2">
    <source>
        <dbReference type="EMBL" id="KEZ41706.1"/>
    </source>
</evidence>
<proteinExistence type="predicted"/>
<organism evidence="2 3">
    <name type="scientific">Pseudallescheria apiosperma</name>
    <name type="common">Scedosporium apiospermum</name>
    <dbReference type="NCBI Taxonomy" id="563466"/>
    <lineage>
        <taxon>Eukaryota</taxon>
        <taxon>Fungi</taxon>
        <taxon>Dikarya</taxon>
        <taxon>Ascomycota</taxon>
        <taxon>Pezizomycotina</taxon>
        <taxon>Sordariomycetes</taxon>
        <taxon>Hypocreomycetidae</taxon>
        <taxon>Microascales</taxon>
        <taxon>Microascaceae</taxon>
        <taxon>Scedosporium</taxon>
    </lineage>
</organism>
<evidence type="ECO:0000259" key="1">
    <source>
        <dbReference type="SMART" id="SM00382"/>
    </source>
</evidence>
<dbReference type="SUPFAM" id="SSF52540">
    <property type="entry name" value="P-loop containing nucleoside triphosphate hydrolases"/>
    <property type="match status" value="1"/>
</dbReference>
<feature type="domain" description="AAA+ ATPase" evidence="1">
    <location>
        <begin position="441"/>
        <end position="566"/>
    </location>
</feature>
<gene>
    <name evidence="2" type="ORF">SAPIO_CDS6885</name>
</gene>
<dbReference type="OrthoDB" id="10042665at2759"/>
<dbReference type="OMA" id="LHRNAMV"/>
<keyword evidence="3" id="KW-1185">Reference proteome</keyword>
<dbReference type="InterPro" id="IPR003593">
    <property type="entry name" value="AAA+_ATPase"/>
</dbReference>
<dbReference type="Gene3D" id="3.40.50.300">
    <property type="entry name" value="P-loop containing nucleotide triphosphate hydrolases"/>
    <property type="match status" value="1"/>
</dbReference>
<dbReference type="VEuPathDB" id="FungiDB:SAPIO_CDS6885"/>
<dbReference type="CDD" id="cd19481">
    <property type="entry name" value="RecA-like_protease"/>
    <property type="match status" value="1"/>
</dbReference>
<protein>
    <recommendedName>
        <fullName evidence="1">AAA+ ATPase domain-containing protein</fullName>
    </recommendedName>
</protein>
<dbReference type="EMBL" id="JOWA01000108">
    <property type="protein sequence ID" value="KEZ41706.1"/>
    <property type="molecule type" value="Genomic_DNA"/>
</dbReference>
<dbReference type="GO" id="GO:0005524">
    <property type="term" value="F:ATP binding"/>
    <property type="evidence" value="ECO:0007669"/>
    <property type="project" value="InterPro"/>
</dbReference>
<dbReference type="SMART" id="SM00382">
    <property type="entry name" value="AAA"/>
    <property type="match status" value="1"/>
</dbReference>
<sequence length="669" mass="77131">MAHTLLSKFMLPLGTLLRFEAKKIEKKPEKKIDKSEDDSNENKPVKCEIKHLDSRYDEEDNQYFCERKVVEVKKSGEKKDWWRLFAFCLVKHYDSDGDLDSTQLYVNPQPLRDLLRDVIGDYPGDPIDETDVRIEAPYHSLFHYRKQIESEGAKRFKDDAESRAQLDMLVDWIKKRFEQEINASERCLSGDLKSMSYDKLWTLFPPGTIAYMKLHGEDRAFRVRQTWYDDDDDDNSEQGMNLSMEYVDYDGETLGTRRISGFIRKYHGSQQLSELSVMPLDLTDDAPEARKKLLERGRKFERYVGQHFLQYDGIAFKLGFNGGYVRFSVNGRVMIDCKTHHRLEANGSFNVLKFEDRTDEEDRKLSDEEALLANPRVRGYSFSVKKFLEFSVELLEPIRWNSDCFDSLVLDPSVKKTMQALVSVHSRERESFDDIVKGKGQGLVCVLHGPPGVGKTLTAECVAEYVKRPLYMVSSGDLGTSSIDLDRQLTDIMDMAATWRAVLLIDEADVFLERRSLHDLHRNAMVSVFLRVLEYYSGILFLTTNRVTTFDDAFKSRIHIPIRYTDLSVDSRAEIWRNFCKRVPGGVDIDEAGIATLAEHDLNGRQIKNVIKAAESLSAFDNVRIDLAQMQQVTKIQATFEKDLDSVIGVDYTAPGRSRKDVEQRNMFL</sequence>
<dbReference type="PANTHER" id="PTHR46411:SF2">
    <property type="entry name" value="AAA+ ATPASE DOMAIN-CONTAINING PROTEIN"/>
    <property type="match status" value="1"/>
</dbReference>
<dbReference type="GO" id="GO:0016887">
    <property type="term" value="F:ATP hydrolysis activity"/>
    <property type="evidence" value="ECO:0007669"/>
    <property type="project" value="InterPro"/>
</dbReference>
<dbReference type="KEGG" id="sapo:SAPIO_CDS6885"/>